<protein>
    <submittedName>
        <fullName evidence="3">Cell surface protein</fullName>
    </submittedName>
</protein>
<dbReference type="Proteomes" id="UP000297053">
    <property type="component" value="Chromosome"/>
</dbReference>
<name>A0A4D6KA99_9EURY</name>
<keyword evidence="2" id="KW-1133">Transmembrane helix</keyword>
<keyword evidence="2" id="KW-0472">Membrane</keyword>
<dbReference type="AlphaFoldDB" id="A0A4D6KA99"/>
<organism evidence="3 4">
    <name type="scientific">Halomicrobium mukohataei</name>
    <dbReference type="NCBI Taxonomy" id="57705"/>
    <lineage>
        <taxon>Archaea</taxon>
        <taxon>Methanobacteriati</taxon>
        <taxon>Methanobacteriota</taxon>
        <taxon>Stenosarchaea group</taxon>
        <taxon>Halobacteria</taxon>
        <taxon>Halobacteriales</taxon>
        <taxon>Haloarculaceae</taxon>
        <taxon>Halomicrobium</taxon>
    </lineage>
</organism>
<gene>
    <name evidence="3" type="ORF">E5139_06655</name>
</gene>
<reference evidence="3 4" key="1">
    <citation type="submission" date="2019-04" db="EMBL/GenBank/DDBJ databases">
        <title>Complete genome sequence of Arthrobacter sp. ZXY-2 associated with effective atrazine degradation and salt adaptation.</title>
        <authorList>
            <person name="Zhao X."/>
        </authorList>
    </citation>
    <scope>NUCLEOTIDE SEQUENCE [LARGE SCALE GENOMIC DNA]</scope>
    <source>
        <strain evidence="4">ZP60</strain>
    </source>
</reference>
<dbReference type="KEGG" id="halz:E5139_06655"/>
<keyword evidence="2" id="KW-0812">Transmembrane</keyword>
<evidence type="ECO:0000256" key="2">
    <source>
        <dbReference type="SAM" id="Phobius"/>
    </source>
</evidence>
<reference evidence="3 4" key="2">
    <citation type="submission" date="2019-04" db="EMBL/GenBank/DDBJ databases">
        <authorList>
            <person name="Yang S."/>
            <person name="Wei W."/>
        </authorList>
    </citation>
    <scope>NUCLEOTIDE SEQUENCE [LARGE SCALE GENOMIC DNA]</scope>
    <source>
        <strain evidence="4">ZP60</strain>
    </source>
</reference>
<proteinExistence type="predicted"/>
<accession>A0A4D6KA99</accession>
<evidence type="ECO:0000313" key="3">
    <source>
        <dbReference type="EMBL" id="QCD65328.1"/>
    </source>
</evidence>
<feature type="region of interest" description="Disordered" evidence="1">
    <location>
        <begin position="158"/>
        <end position="196"/>
    </location>
</feature>
<evidence type="ECO:0000256" key="1">
    <source>
        <dbReference type="SAM" id="MobiDB-lite"/>
    </source>
</evidence>
<sequence length="222" mass="21691">MTTRPLVLACVVVLAACLAVAPAGGVQSEPTLTIADATLEPDGSTTVRVALDSAPNGLAGFEVRLALRSGVATVGGAEYPDRFRPTTDPDVGPDGREITIEAADLESAVGPGTTNVTLATVTVEANGTGTALLAVEAAQIDDDDGGRVDLGTAAGTIAVDAPTATPTETDRRPTTDAASGGEPPETDASGGGAVTTTGTGPGFGGLAAALALAIAALLGRRC</sequence>
<feature type="transmembrane region" description="Helical" evidence="2">
    <location>
        <begin position="202"/>
        <end position="219"/>
    </location>
</feature>
<dbReference type="GeneID" id="42178601"/>
<dbReference type="PROSITE" id="PS51257">
    <property type="entry name" value="PROKAR_LIPOPROTEIN"/>
    <property type="match status" value="1"/>
</dbReference>
<evidence type="ECO:0000313" key="4">
    <source>
        <dbReference type="Proteomes" id="UP000297053"/>
    </source>
</evidence>
<dbReference type="EMBL" id="CP039375">
    <property type="protein sequence ID" value="QCD65328.1"/>
    <property type="molecule type" value="Genomic_DNA"/>
</dbReference>
<dbReference type="OMA" id="HRTNDEW"/>
<dbReference type="Gene3D" id="2.60.40.680">
    <property type="match status" value="1"/>
</dbReference>
<dbReference type="RefSeq" id="WP_015761674.1">
    <property type="nucleotide sequence ID" value="NZ_CP039375.1"/>
</dbReference>